<dbReference type="EMBL" id="JABBWD010000100">
    <property type="protein sequence ID" value="KAG1766007.1"/>
    <property type="molecule type" value="Genomic_DNA"/>
</dbReference>
<feature type="compositionally biased region" description="Polar residues" evidence="1">
    <location>
        <begin position="1"/>
        <end position="12"/>
    </location>
</feature>
<name>A0A9P7CWP5_9AGAM</name>
<feature type="compositionally biased region" description="Low complexity" evidence="1">
    <location>
        <begin position="579"/>
        <end position="626"/>
    </location>
</feature>
<protein>
    <submittedName>
        <fullName evidence="2">Uncharacterized protein</fullName>
    </submittedName>
</protein>
<feature type="region of interest" description="Disordered" evidence="1">
    <location>
        <begin position="1"/>
        <end position="22"/>
    </location>
</feature>
<proteinExistence type="predicted"/>
<sequence>MIEHYTSTSFDGLSSDDKQGATAPLTDIDAEDLSASLYINPKLLAQHTECHQTIAQITQLFIEGCALPVAQSFCEARLAHGWRQDLQSQPVEHKYDAIPLIPLPSSGTHSSDFDILGRPVGCLDHIFATRATTDSMVPFSSIPGRLSSVCWINQQVPLSSHTSLVVRDSTDNLVNQLRHVTIRRFHPIIHHTISGHDYSLNAPNSGYTIHHAISFHFLQPEFSVMPVSTPATGRITNWEPGGSSSYPSPGRLLRSFRPSTQLALQALGYGDVFHKVCRDVFDNFVTENWVSELAKRGFTIPDHAEQISAAMWDDSCFLSMVHAVFLSSRRRLVARHGCKKAPKLSREARLAITTRQRANEDAAVDKVLTYIDEQATELAQWFGRSRRHYLEKIFISSPMQREWHNKTSSWSMYLHFKEEYHQLTLEQHSEMVEEFNKIKSSRQSKPPNVTARTHLAEVNHSFAAMVSESSIQNGLNQSLVEVTEDQNATLEFVCYEWMVQAHLVKIVGWCHDHWGNPSNLKGSVDALQTLALAIDNRTCWFVKISKDEAIKRMERIDAGEDLSPNKVDTEPYKSDNNRDSNNNDGDGDNSNNIDNDNDIDININNSNGNSNNGDGDNSNGNSNGNNRDGDNSRDRENDGSVGNSVPTGEPRSKITDDLIDPVL</sequence>
<accession>A0A9P7CWP5</accession>
<feature type="compositionally biased region" description="Basic and acidic residues" evidence="1">
    <location>
        <begin position="567"/>
        <end position="578"/>
    </location>
</feature>
<comment type="caution">
    <text evidence="2">The sequence shown here is derived from an EMBL/GenBank/DDBJ whole genome shotgun (WGS) entry which is preliminary data.</text>
</comment>
<feature type="compositionally biased region" description="Basic and acidic residues" evidence="1">
    <location>
        <begin position="627"/>
        <end position="638"/>
    </location>
</feature>
<evidence type="ECO:0000256" key="1">
    <source>
        <dbReference type="SAM" id="MobiDB-lite"/>
    </source>
</evidence>
<feature type="region of interest" description="Disordered" evidence="1">
    <location>
        <begin position="561"/>
        <end position="663"/>
    </location>
</feature>
<dbReference type="OrthoDB" id="2682105at2759"/>
<dbReference type="AlphaFoldDB" id="A0A9P7CWP5"/>
<evidence type="ECO:0000313" key="2">
    <source>
        <dbReference type="EMBL" id="KAG1766007.1"/>
    </source>
</evidence>
<dbReference type="Proteomes" id="UP000714275">
    <property type="component" value="Unassembled WGS sequence"/>
</dbReference>
<gene>
    <name evidence="2" type="ORF">EV702DRAFT_1050800</name>
</gene>
<keyword evidence="3" id="KW-1185">Reference proteome</keyword>
<evidence type="ECO:0000313" key="3">
    <source>
        <dbReference type="Proteomes" id="UP000714275"/>
    </source>
</evidence>
<organism evidence="2 3">
    <name type="scientific">Suillus placidus</name>
    <dbReference type="NCBI Taxonomy" id="48579"/>
    <lineage>
        <taxon>Eukaryota</taxon>
        <taxon>Fungi</taxon>
        <taxon>Dikarya</taxon>
        <taxon>Basidiomycota</taxon>
        <taxon>Agaricomycotina</taxon>
        <taxon>Agaricomycetes</taxon>
        <taxon>Agaricomycetidae</taxon>
        <taxon>Boletales</taxon>
        <taxon>Suillineae</taxon>
        <taxon>Suillaceae</taxon>
        <taxon>Suillus</taxon>
    </lineage>
</organism>
<reference evidence="2" key="1">
    <citation type="journal article" date="2020" name="New Phytol.">
        <title>Comparative genomics reveals dynamic genome evolution in host specialist ectomycorrhizal fungi.</title>
        <authorList>
            <person name="Lofgren L.A."/>
            <person name="Nguyen N.H."/>
            <person name="Vilgalys R."/>
            <person name="Ruytinx J."/>
            <person name="Liao H.L."/>
            <person name="Branco S."/>
            <person name="Kuo A."/>
            <person name="LaButti K."/>
            <person name="Lipzen A."/>
            <person name="Andreopoulos W."/>
            <person name="Pangilinan J."/>
            <person name="Riley R."/>
            <person name="Hundley H."/>
            <person name="Na H."/>
            <person name="Barry K."/>
            <person name="Grigoriev I.V."/>
            <person name="Stajich J.E."/>
            <person name="Kennedy P.G."/>
        </authorList>
    </citation>
    <scope>NUCLEOTIDE SEQUENCE</scope>
    <source>
        <strain evidence="2">DOB743</strain>
    </source>
</reference>